<dbReference type="Proteomes" id="UP000249390">
    <property type="component" value="Unassembled WGS sequence"/>
</dbReference>
<dbReference type="SUPFAM" id="SSF53448">
    <property type="entry name" value="Nucleotide-diphospho-sugar transferases"/>
    <property type="match status" value="1"/>
</dbReference>
<dbReference type="Pfam" id="PF04488">
    <property type="entry name" value="Gly_transf_sug"/>
    <property type="match status" value="1"/>
</dbReference>
<dbReference type="EMBL" id="NQVE01000027">
    <property type="protein sequence ID" value="RAL53508.1"/>
    <property type="molecule type" value="Genomic_DNA"/>
</dbReference>
<organism evidence="3 4">
    <name type="scientific">Cuscuta australis</name>
    <dbReference type="NCBI Taxonomy" id="267555"/>
    <lineage>
        <taxon>Eukaryota</taxon>
        <taxon>Viridiplantae</taxon>
        <taxon>Streptophyta</taxon>
        <taxon>Embryophyta</taxon>
        <taxon>Tracheophyta</taxon>
        <taxon>Spermatophyta</taxon>
        <taxon>Magnoliopsida</taxon>
        <taxon>eudicotyledons</taxon>
        <taxon>Gunneridae</taxon>
        <taxon>Pentapetalae</taxon>
        <taxon>asterids</taxon>
        <taxon>lamiids</taxon>
        <taxon>Solanales</taxon>
        <taxon>Convolvulaceae</taxon>
        <taxon>Cuscuteae</taxon>
        <taxon>Cuscuta</taxon>
        <taxon>Cuscuta subgen. Grammica</taxon>
        <taxon>Cuscuta sect. Cleistogrammica</taxon>
    </lineage>
</organism>
<dbReference type="InterPro" id="IPR007652">
    <property type="entry name" value="A1-4-GlycosylTfrase_dom"/>
</dbReference>
<evidence type="ECO:0000256" key="1">
    <source>
        <dbReference type="SAM" id="MobiDB-lite"/>
    </source>
</evidence>
<comment type="caution">
    <text evidence="3">The sequence shown here is derived from an EMBL/GenBank/DDBJ whole genome shotgun (WGS) entry which is preliminary data.</text>
</comment>
<gene>
    <name evidence="3" type="ORF">DM860_007180</name>
</gene>
<name>A0A328EA15_9ASTE</name>
<dbReference type="Pfam" id="PF04572">
    <property type="entry name" value="Gb3_synth"/>
    <property type="match status" value="1"/>
</dbReference>
<dbReference type="Gene3D" id="3.90.550.20">
    <property type="match status" value="1"/>
</dbReference>
<dbReference type="PANTHER" id="PTHR47213">
    <property type="entry name" value="OS07G0567300 PROTEIN"/>
    <property type="match status" value="1"/>
</dbReference>
<keyword evidence="4" id="KW-1185">Reference proteome</keyword>
<evidence type="ECO:0000313" key="4">
    <source>
        <dbReference type="Proteomes" id="UP000249390"/>
    </source>
</evidence>
<accession>A0A328EA15</accession>
<dbReference type="InterPro" id="IPR007577">
    <property type="entry name" value="GlycoTrfase_DXD_sugar-bd_CS"/>
</dbReference>
<dbReference type="PANTHER" id="PTHR47213:SF1">
    <property type="entry name" value="OS07G0567300 PROTEIN"/>
    <property type="match status" value="1"/>
</dbReference>
<feature type="domain" description="Alpha 1,4-glycosyltransferase" evidence="2">
    <location>
        <begin position="568"/>
        <end position="698"/>
    </location>
</feature>
<feature type="region of interest" description="Disordered" evidence="1">
    <location>
        <begin position="351"/>
        <end position="371"/>
    </location>
</feature>
<reference evidence="3 4" key="1">
    <citation type="submission" date="2018-06" db="EMBL/GenBank/DDBJ databases">
        <title>The Genome of Cuscuta australis (Dodder) Provides Insight into the Evolution of Plant Parasitism.</title>
        <authorList>
            <person name="Liu H."/>
        </authorList>
    </citation>
    <scope>NUCLEOTIDE SEQUENCE [LARGE SCALE GENOMIC DNA]</scope>
    <source>
        <strain evidence="4">cv. Yunnan</strain>
        <tissue evidence="3">Vines</tissue>
    </source>
</reference>
<sequence length="699" mass="80100">MFRNLRSRRRPRYGAQLCALAAAVFLLLSVSLLYTRLNFFHSHHPRSYASHYDADLINNPLIDDLADPDFRSSSSEDRIDELDDAVQLTVKEEENPEADEEEGDEINQNSKVSSRTYFYDHQLGVVRRAFNMRSIEEWEDYVNFESSLKIGFGYGRDESKDAIASDDLPVDEKVRKKLSEVRNIEDALLLKGSPLREGWEDWFDKKSDFLRRDRMFRSNLESLNPNNNPMLQDPDGSGVTGLTRGDRLMLKGLMNEFKNVPFLIKNLLVVSDSDKSRSAENDVLGTHNIVKAVVNNDLRTNTLLSESELIRRKEDIVSKGRDIEINAGSSEILRAEGRSLKDNSHLHIERFGDGNAGSSSNKRDGEIDVNGGSNVKIMEESTSVRSEVNDQVYADGKRWGYFPGLHPRLSFMNFMDLFFRKGKCNSRVFMVWNSPPWMFSIRHQRGLESLLYHLPDACVVVFSETLELNFFSGFVKDGYKVAVVMPNLDKLLEDTPTHLFASIWHEWKKTKYYSRHYSELIRLAALYKYGGVYIDSDIIVVNQLSSLNNTIGMDEESGDKTLNGAVMAFRKHSPFIMECLKEFYSSYDESQLRWNGAELLTRVAGNFSSNENVSTNNMELKLQPSFLFFPISRLNILRYFTAPVTDTERSEQDALFEKILHESLTFHLWDSITSATVPEPDSLAARILNRHCLRCSENL</sequence>
<dbReference type="AlphaFoldDB" id="A0A328EA15"/>
<proteinExistence type="predicted"/>
<dbReference type="InterPro" id="IPR044789">
    <property type="entry name" value="Put_A1-4-GlycosylTfrase_plant"/>
</dbReference>
<evidence type="ECO:0000259" key="2">
    <source>
        <dbReference type="Pfam" id="PF04572"/>
    </source>
</evidence>
<dbReference type="InterPro" id="IPR029044">
    <property type="entry name" value="Nucleotide-diphossugar_trans"/>
</dbReference>
<protein>
    <recommendedName>
        <fullName evidence="2">Alpha 1,4-glycosyltransferase domain-containing protein</fullName>
    </recommendedName>
</protein>
<evidence type="ECO:0000313" key="3">
    <source>
        <dbReference type="EMBL" id="RAL53508.1"/>
    </source>
</evidence>